<protein>
    <submittedName>
        <fullName evidence="2">Uncharacterized protein</fullName>
    </submittedName>
</protein>
<dbReference type="Proteomes" id="UP000315995">
    <property type="component" value="Chromosome"/>
</dbReference>
<dbReference type="EMBL" id="CP041186">
    <property type="protein sequence ID" value="QDG50686.1"/>
    <property type="molecule type" value="Genomic_DNA"/>
</dbReference>
<organism evidence="2 3">
    <name type="scientific">Persicimonas caeni</name>
    <dbReference type="NCBI Taxonomy" id="2292766"/>
    <lineage>
        <taxon>Bacteria</taxon>
        <taxon>Deltaproteobacteria</taxon>
        <taxon>Bradymonadales</taxon>
        <taxon>Bradymonadaceae</taxon>
        <taxon>Persicimonas</taxon>
    </lineage>
</organism>
<evidence type="ECO:0000313" key="3">
    <source>
        <dbReference type="Proteomes" id="UP000315995"/>
    </source>
</evidence>
<name>A0A4Y6PQU4_PERCE</name>
<accession>A0A4Y6PQU4</accession>
<gene>
    <name evidence="2" type="ORF">FIV42_08070</name>
</gene>
<dbReference type="RefSeq" id="WP_141197178.1">
    <property type="nucleotide sequence ID" value="NZ_CP041186.1"/>
</dbReference>
<accession>A0A5B8Y3T4</accession>
<evidence type="ECO:0000256" key="1">
    <source>
        <dbReference type="SAM" id="SignalP"/>
    </source>
</evidence>
<reference evidence="2 3" key="1">
    <citation type="submission" date="2019-06" db="EMBL/GenBank/DDBJ databases">
        <title>Persicimonas caeni gen. nov., sp. nov., a predatory bacterium isolated from solar saltern.</title>
        <authorList>
            <person name="Wang S."/>
        </authorList>
    </citation>
    <scope>NUCLEOTIDE SEQUENCE [LARGE SCALE GENOMIC DNA]</scope>
    <source>
        <strain evidence="2 3">YN101</strain>
    </source>
</reference>
<dbReference type="PROSITE" id="PS51257">
    <property type="entry name" value="PROKAR_LIPOPROTEIN"/>
    <property type="match status" value="1"/>
</dbReference>
<sequence length="722" mass="77773">MKNTMYHVARRGSCSLLVALGAALLLGGCGEAASPSAPPAVDATRALVTPPVSDDLELAERVFWLDTERVAHLEIRDDSLVFGAPIPSDVLELQAGDVLISDVGDGFWRAIERVEHLEDRLVLHTREAALGEVVENGTIDIRVRSGHLYQNDRIVRRCYQLAVDNRGVCIPDGSRPIRLDTEEKLGSLDLSADLGAVSQADVSNANLTVDATAGGISFEPAIRLRLVLFGGQIISEEFQVSGWADVDVDWTVETQGPTSLREARSLPVVNETLSFDVMGKTYRMNPDLRLLYDVTATGQGSVDVGLDGDGYVFAGYKCSVGNRCSALEPSDAHDMFDGIEEHQLNSGTPNISFRTALLAGVKLVEGGVDKARATPLKLLYETHANVSPPFCPYEATSSVEGTTLREGERYRSYFRDYLAVDQLFTGENGCGVTDDVVGEDESPCISDADCPDGRMCLVGKNRCVEETPFSVTLKWSQAVDLDLRVETPSGEELSASTPVISEGKLTHTSGGGEDCDSCIGQCAGGIAVDCPNETPSGGSCPEPCEYQTETNGTCEGGTYTSSCIGLDENSCALIDSCFLFSHFGLKTCLGVYQAQCSALQEQTCNDNSSCNWNTTTTEWCDGSTVDCSTLDQISCGRNTNCHWELGTGGGGELPPFIEHAAISRVTAGDKFRVWVVNASGTDDETASYELLFRTDTGESFEMRGEFEPAQSSQSVFFDYVYQ</sequence>
<keyword evidence="1" id="KW-0732">Signal</keyword>
<evidence type="ECO:0000313" key="2">
    <source>
        <dbReference type="EMBL" id="QDG50686.1"/>
    </source>
</evidence>
<dbReference type="AlphaFoldDB" id="A0A4Y6PQU4"/>
<keyword evidence="3" id="KW-1185">Reference proteome</keyword>
<proteinExistence type="predicted"/>
<feature type="chain" id="PRO_5030106262" evidence="1">
    <location>
        <begin position="33"/>
        <end position="722"/>
    </location>
</feature>
<feature type="signal peptide" evidence="1">
    <location>
        <begin position="1"/>
        <end position="32"/>
    </location>
</feature>